<feature type="region of interest" description="Disordered" evidence="1">
    <location>
        <begin position="233"/>
        <end position="261"/>
    </location>
</feature>
<protein>
    <submittedName>
        <fullName evidence="3">Uncharacterized protein</fullName>
    </submittedName>
</protein>
<comment type="caution">
    <text evidence="3">The sequence shown here is derived from an EMBL/GenBank/DDBJ whole genome shotgun (WGS) entry which is preliminary data.</text>
</comment>
<organism evidence="3 4">
    <name type="scientific">Potamilus streckersoni</name>
    <dbReference type="NCBI Taxonomy" id="2493646"/>
    <lineage>
        <taxon>Eukaryota</taxon>
        <taxon>Metazoa</taxon>
        <taxon>Spiralia</taxon>
        <taxon>Lophotrochozoa</taxon>
        <taxon>Mollusca</taxon>
        <taxon>Bivalvia</taxon>
        <taxon>Autobranchia</taxon>
        <taxon>Heteroconchia</taxon>
        <taxon>Palaeoheterodonta</taxon>
        <taxon>Unionida</taxon>
        <taxon>Unionoidea</taxon>
        <taxon>Unionidae</taxon>
        <taxon>Ambleminae</taxon>
        <taxon>Lampsilini</taxon>
        <taxon>Potamilus</taxon>
    </lineage>
</organism>
<keyword evidence="2" id="KW-1133">Transmembrane helix</keyword>
<evidence type="ECO:0000313" key="3">
    <source>
        <dbReference type="EMBL" id="KAK3610959.1"/>
    </source>
</evidence>
<accession>A0AAE0TIF5</accession>
<reference evidence="3" key="2">
    <citation type="journal article" date="2021" name="Genome Biol. Evol.">
        <title>Developing a high-quality reference genome for a parasitic bivalve with doubly uniparental inheritance (Bivalvia: Unionida).</title>
        <authorList>
            <person name="Smith C.H."/>
        </authorList>
    </citation>
    <scope>NUCLEOTIDE SEQUENCE</scope>
    <source>
        <strain evidence="3">CHS0354</strain>
        <tissue evidence="3">Mantle</tissue>
    </source>
</reference>
<feature type="compositionally biased region" description="Polar residues" evidence="1">
    <location>
        <begin position="239"/>
        <end position="255"/>
    </location>
</feature>
<dbReference type="CDD" id="cd12087">
    <property type="entry name" value="TM_EGFR-like"/>
    <property type="match status" value="1"/>
</dbReference>
<proteinExistence type="predicted"/>
<reference evidence="3" key="3">
    <citation type="submission" date="2023-05" db="EMBL/GenBank/DDBJ databases">
        <authorList>
            <person name="Smith C.H."/>
        </authorList>
    </citation>
    <scope>NUCLEOTIDE SEQUENCE</scope>
    <source>
        <strain evidence="3">CHS0354</strain>
        <tissue evidence="3">Mantle</tissue>
    </source>
</reference>
<name>A0AAE0TIF5_9BIVA</name>
<dbReference type="EMBL" id="JAEAOA010000102">
    <property type="protein sequence ID" value="KAK3610959.1"/>
    <property type="molecule type" value="Genomic_DNA"/>
</dbReference>
<gene>
    <name evidence="3" type="ORF">CHS0354_000962</name>
</gene>
<dbReference type="Proteomes" id="UP001195483">
    <property type="component" value="Unassembled WGS sequence"/>
</dbReference>
<dbReference type="AlphaFoldDB" id="A0AAE0TIF5"/>
<evidence type="ECO:0000313" key="4">
    <source>
        <dbReference type="Proteomes" id="UP001195483"/>
    </source>
</evidence>
<keyword evidence="2" id="KW-0812">Transmembrane</keyword>
<keyword evidence="2" id="KW-0472">Membrane</keyword>
<reference evidence="3" key="1">
    <citation type="journal article" date="2021" name="Genome Biol. Evol.">
        <title>A High-Quality Reference Genome for a Parasitic Bivalve with Doubly Uniparental Inheritance (Bivalvia: Unionida).</title>
        <authorList>
            <person name="Smith C.H."/>
        </authorList>
    </citation>
    <scope>NUCLEOTIDE SEQUENCE</scope>
    <source>
        <strain evidence="3">CHS0354</strain>
    </source>
</reference>
<sequence length="291" mass="33316">MYTLYSSRHLFNTNIDVRHVDALNEKTEKNGALIGGVAGAGVVLTMIIIIVVVFLLRRSKQKQNKNSNSPSHVNHDNLLKAKIHANPSYHDVNGEVLNTVTHESVQMQHMEKESITYATITKVPGSSDIARDNFNCITTNEEQSMTDVYSMVHKRPNTGQNLHPMNQNEVGDEKYDKINFDKSYQPKHAELAGDVYDKTNFCCEDRGDISENVYNKAEFYHKHQSVDDWNIYDKPNFDGGQQNKQNENLHTNQKGASPGQRSKDFYAKAYFHRMPQDKCSDDEYDRIKLQL</sequence>
<keyword evidence="4" id="KW-1185">Reference proteome</keyword>
<evidence type="ECO:0000256" key="2">
    <source>
        <dbReference type="SAM" id="Phobius"/>
    </source>
</evidence>
<evidence type="ECO:0000256" key="1">
    <source>
        <dbReference type="SAM" id="MobiDB-lite"/>
    </source>
</evidence>
<feature type="transmembrane region" description="Helical" evidence="2">
    <location>
        <begin position="32"/>
        <end position="56"/>
    </location>
</feature>